<dbReference type="PROSITE" id="PS50041">
    <property type="entry name" value="C_TYPE_LECTIN_2"/>
    <property type="match status" value="1"/>
</dbReference>
<evidence type="ECO:0000256" key="1">
    <source>
        <dbReference type="SAM" id="SignalP"/>
    </source>
</evidence>
<evidence type="ECO:0000313" key="3">
    <source>
        <dbReference type="EMBL" id="KAJ8029241.1"/>
    </source>
</evidence>
<dbReference type="OrthoDB" id="418245at2759"/>
<keyword evidence="1" id="KW-0732">Signal</keyword>
<comment type="caution">
    <text evidence="3">The sequence shown here is derived from an EMBL/GenBank/DDBJ whole genome shotgun (WGS) entry which is preliminary data.</text>
</comment>
<evidence type="ECO:0000313" key="4">
    <source>
        <dbReference type="Proteomes" id="UP001152320"/>
    </source>
</evidence>
<name>A0A9Q1BMH9_HOLLE</name>
<feature type="domain" description="C-type lectin" evidence="2">
    <location>
        <begin position="28"/>
        <end position="157"/>
    </location>
</feature>
<dbReference type="Gene3D" id="3.10.100.10">
    <property type="entry name" value="Mannose-Binding Protein A, subunit A"/>
    <property type="match status" value="1"/>
</dbReference>
<organism evidence="3 4">
    <name type="scientific">Holothuria leucospilota</name>
    <name type="common">Black long sea cucumber</name>
    <name type="synonym">Mertensiothuria leucospilota</name>
    <dbReference type="NCBI Taxonomy" id="206669"/>
    <lineage>
        <taxon>Eukaryota</taxon>
        <taxon>Metazoa</taxon>
        <taxon>Echinodermata</taxon>
        <taxon>Eleutherozoa</taxon>
        <taxon>Echinozoa</taxon>
        <taxon>Holothuroidea</taxon>
        <taxon>Aspidochirotacea</taxon>
        <taxon>Aspidochirotida</taxon>
        <taxon>Holothuriidae</taxon>
        <taxon>Holothuria</taxon>
    </lineage>
</organism>
<dbReference type="PANTHER" id="PTHR22803">
    <property type="entry name" value="MANNOSE, PHOSPHOLIPASE, LECTIN RECEPTOR RELATED"/>
    <property type="match status" value="1"/>
</dbReference>
<dbReference type="InterPro" id="IPR016186">
    <property type="entry name" value="C-type_lectin-like/link_sf"/>
</dbReference>
<proteinExistence type="predicted"/>
<protein>
    <submittedName>
        <fullName evidence="3">Brevican core protein</fullName>
    </submittedName>
</protein>
<sequence>MALKGIALLVLIFVTNTLAACPMYWTEFNGNCYLYVGTPASNWKRAEEYCVNGGSHLASVHSKEEDDYIRDLWRMSRNEQTFFLDALKEKVAPISVAPFVYIGLNDRAKEGTYEWTDGSPVDYVNWMRNNPSSDPALSGREDGVFIWDRKNEGKWNDVRTKSPILIGPFICKRPAI</sequence>
<keyword evidence="4" id="KW-1185">Reference proteome</keyword>
<dbReference type="Proteomes" id="UP001152320">
    <property type="component" value="Chromosome 14"/>
</dbReference>
<dbReference type="EMBL" id="JAIZAY010000014">
    <property type="protein sequence ID" value="KAJ8029241.1"/>
    <property type="molecule type" value="Genomic_DNA"/>
</dbReference>
<dbReference type="InterPro" id="IPR016187">
    <property type="entry name" value="CTDL_fold"/>
</dbReference>
<gene>
    <name evidence="3" type="ORF">HOLleu_28586</name>
</gene>
<feature type="chain" id="PRO_5040365884" evidence="1">
    <location>
        <begin position="20"/>
        <end position="176"/>
    </location>
</feature>
<accession>A0A9Q1BMH9</accession>
<dbReference type="AlphaFoldDB" id="A0A9Q1BMH9"/>
<dbReference type="InterPro" id="IPR001304">
    <property type="entry name" value="C-type_lectin-like"/>
</dbReference>
<dbReference type="Pfam" id="PF00059">
    <property type="entry name" value="Lectin_C"/>
    <property type="match status" value="1"/>
</dbReference>
<dbReference type="SMART" id="SM00034">
    <property type="entry name" value="CLECT"/>
    <property type="match status" value="1"/>
</dbReference>
<evidence type="ECO:0000259" key="2">
    <source>
        <dbReference type="PROSITE" id="PS50041"/>
    </source>
</evidence>
<feature type="signal peptide" evidence="1">
    <location>
        <begin position="1"/>
        <end position="19"/>
    </location>
</feature>
<dbReference type="PROSITE" id="PS51257">
    <property type="entry name" value="PROKAR_LIPOPROTEIN"/>
    <property type="match status" value="1"/>
</dbReference>
<reference evidence="3" key="1">
    <citation type="submission" date="2021-10" db="EMBL/GenBank/DDBJ databases">
        <title>Tropical sea cucumber genome reveals ecological adaptation and Cuvierian tubules defense mechanism.</title>
        <authorList>
            <person name="Chen T."/>
        </authorList>
    </citation>
    <scope>NUCLEOTIDE SEQUENCE</scope>
    <source>
        <strain evidence="3">Nanhai2018</strain>
        <tissue evidence="3">Muscle</tissue>
    </source>
</reference>
<dbReference type="SUPFAM" id="SSF56436">
    <property type="entry name" value="C-type lectin-like"/>
    <property type="match status" value="1"/>
</dbReference>
<dbReference type="InterPro" id="IPR050111">
    <property type="entry name" value="C-type_lectin/snaclec_domain"/>
</dbReference>